<evidence type="ECO:0000259" key="8">
    <source>
        <dbReference type="PROSITE" id="PS51123"/>
    </source>
</evidence>
<accession>A0A6G7K9P8</accession>
<keyword evidence="4" id="KW-0812">Transmembrane</keyword>
<sequence length="241" mass="26938">MRRKKKKEVQSAGSPLWMTTFSDLVTLLLTFFILLFSMSQISDDKFNQMATSLSGTFTGGNGILDGIIMPPEELVDEQVDNEVDTSNFDPELLDLYHEVYYFIKEHGLEEKVSLTADQDGIYVNMNSTILFGIESATVTSDGRNVLSSLADLFSRLDNKVIVEGYTDDVPTQYGQYPTNWELSVSRAVSVVRYLSEVEGIDPNRLSAVGYGAHEPLVPNDSAANRAKNRRVNIVVVYEKED</sequence>
<evidence type="ECO:0000313" key="9">
    <source>
        <dbReference type="EMBL" id="QII81976.1"/>
    </source>
</evidence>
<evidence type="ECO:0000256" key="5">
    <source>
        <dbReference type="ARBA" id="ARBA00022989"/>
    </source>
</evidence>
<dbReference type="Pfam" id="PF00691">
    <property type="entry name" value="OmpA"/>
    <property type="match status" value="1"/>
</dbReference>
<dbReference type="InterPro" id="IPR006665">
    <property type="entry name" value="OmpA-like"/>
</dbReference>
<evidence type="ECO:0000256" key="1">
    <source>
        <dbReference type="ARBA" id="ARBA00004162"/>
    </source>
</evidence>
<evidence type="ECO:0000256" key="4">
    <source>
        <dbReference type="ARBA" id="ARBA00022692"/>
    </source>
</evidence>
<dbReference type="Gene3D" id="3.30.1330.60">
    <property type="entry name" value="OmpA-like domain"/>
    <property type="match status" value="1"/>
</dbReference>
<proteinExistence type="inferred from homology"/>
<keyword evidence="6 7" id="KW-0472">Membrane</keyword>
<dbReference type="InterPro" id="IPR050330">
    <property type="entry name" value="Bact_OuterMem_StrucFunc"/>
</dbReference>
<dbReference type="CDD" id="cd07185">
    <property type="entry name" value="OmpA_C-like"/>
    <property type="match status" value="1"/>
</dbReference>
<reference evidence="9 10" key="1">
    <citation type="journal article" date="2017" name="Int. J. Syst. Evol. Microbiol.">
        <title>Jeotgalibaca porci sp. nov. and Jeotgalibaca arthritidis sp. nov., isolated from pigs, and emended description of the genus Jeotgalibaca.</title>
        <authorList>
            <person name="Zamora L."/>
            <person name="Perez-Sancho M."/>
            <person name="Dominguez L."/>
            <person name="Fernandez-Garayzabal J.F."/>
            <person name="Vela A.I."/>
        </authorList>
    </citation>
    <scope>NUCLEOTIDE SEQUENCE [LARGE SCALE GENOMIC DNA]</scope>
    <source>
        <strain evidence="9 10">CECT 9157</strain>
    </source>
</reference>
<evidence type="ECO:0000256" key="7">
    <source>
        <dbReference type="PROSITE-ProRule" id="PRU00473"/>
    </source>
</evidence>
<dbReference type="PROSITE" id="PS51123">
    <property type="entry name" value="OMPA_2"/>
    <property type="match status" value="1"/>
</dbReference>
<keyword evidence="9" id="KW-0966">Cell projection</keyword>
<comment type="subcellular location">
    <subcellularLocation>
        <location evidence="1">Cell membrane</location>
        <topology evidence="1">Single-pass membrane protein</topology>
    </subcellularLocation>
</comment>
<evidence type="ECO:0000256" key="2">
    <source>
        <dbReference type="ARBA" id="ARBA00008914"/>
    </source>
</evidence>
<dbReference type="RefSeq" id="WP_076767768.1">
    <property type="nucleotide sequence ID" value="NZ_CP049740.1"/>
</dbReference>
<dbReference type="SUPFAM" id="SSF103088">
    <property type="entry name" value="OmpA-like"/>
    <property type="match status" value="1"/>
</dbReference>
<organism evidence="9 10">
    <name type="scientific">Jeotgalibaca arthritidis</name>
    <dbReference type="NCBI Taxonomy" id="1868794"/>
    <lineage>
        <taxon>Bacteria</taxon>
        <taxon>Bacillati</taxon>
        <taxon>Bacillota</taxon>
        <taxon>Bacilli</taxon>
        <taxon>Lactobacillales</taxon>
        <taxon>Carnobacteriaceae</taxon>
        <taxon>Jeotgalibaca</taxon>
    </lineage>
</organism>
<comment type="similarity">
    <text evidence="2">Belongs to the MotB family.</text>
</comment>
<feature type="domain" description="OmpA-like" evidence="8">
    <location>
        <begin position="118"/>
        <end position="239"/>
    </location>
</feature>
<keyword evidence="5" id="KW-1133">Transmembrane helix</keyword>
<dbReference type="PANTHER" id="PTHR30329">
    <property type="entry name" value="STATOR ELEMENT OF FLAGELLAR MOTOR COMPLEX"/>
    <property type="match status" value="1"/>
</dbReference>
<keyword evidence="10" id="KW-1185">Reference proteome</keyword>
<dbReference type="PANTHER" id="PTHR30329:SF21">
    <property type="entry name" value="LIPOPROTEIN YIAD-RELATED"/>
    <property type="match status" value="1"/>
</dbReference>
<dbReference type="InterPro" id="IPR025713">
    <property type="entry name" value="MotB-like_N_dom"/>
</dbReference>
<dbReference type="Pfam" id="PF13677">
    <property type="entry name" value="MotB_plug"/>
    <property type="match status" value="1"/>
</dbReference>
<protein>
    <submittedName>
        <fullName evidence="9">Flagellar motor protein MotB</fullName>
    </submittedName>
</protein>
<dbReference type="InterPro" id="IPR036737">
    <property type="entry name" value="OmpA-like_sf"/>
</dbReference>
<dbReference type="AlphaFoldDB" id="A0A6G7K9P8"/>
<dbReference type="KEGG" id="jar:G7057_05600"/>
<keyword evidence="9" id="KW-0969">Cilium</keyword>
<keyword evidence="3" id="KW-1003">Cell membrane</keyword>
<keyword evidence="9" id="KW-0282">Flagellum</keyword>
<dbReference type="Proteomes" id="UP000501451">
    <property type="component" value="Chromosome"/>
</dbReference>
<name>A0A6G7K9P8_9LACT</name>
<dbReference type="GO" id="GO:0005886">
    <property type="term" value="C:plasma membrane"/>
    <property type="evidence" value="ECO:0007669"/>
    <property type="project" value="UniProtKB-SubCell"/>
</dbReference>
<evidence type="ECO:0000313" key="10">
    <source>
        <dbReference type="Proteomes" id="UP000501451"/>
    </source>
</evidence>
<gene>
    <name evidence="9" type="ORF">G7057_05600</name>
</gene>
<dbReference type="EMBL" id="CP049740">
    <property type="protein sequence ID" value="QII81976.1"/>
    <property type="molecule type" value="Genomic_DNA"/>
</dbReference>
<evidence type="ECO:0000256" key="3">
    <source>
        <dbReference type="ARBA" id="ARBA00022475"/>
    </source>
</evidence>
<evidence type="ECO:0000256" key="6">
    <source>
        <dbReference type="ARBA" id="ARBA00023136"/>
    </source>
</evidence>